<keyword evidence="4 5" id="KW-1015">Disulfide bond</keyword>
<dbReference type="Gene3D" id="4.10.800.10">
    <property type="entry name" value="Thyroglobulin type-1"/>
    <property type="match status" value="3"/>
</dbReference>
<dbReference type="SUPFAM" id="SSF57610">
    <property type="entry name" value="Thyroglobulin type-1 domain"/>
    <property type="match status" value="3"/>
</dbReference>
<comment type="subcellular location">
    <subcellularLocation>
        <location evidence="1">Secreted</location>
    </subcellularLocation>
</comment>
<dbReference type="GO" id="GO:0005604">
    <property type="term" value="C:basement membrane"/>
    <property type="evidence" value="ECO:0007669"/>
    <property type="project" value="TreeGrafter"/>
</dbReference>
<dbReference type="Proteomes" id="UP001066276">
    <property type="component" value="Chromosome 2_2"/>
</dbReference>
<evidence type="ECO:0000256" key="5">
    <source>
        <dbReference type="PROSITE-ProRule" id="PRU00500"/>
    </source>
</evidence>
<evidence type="ECO:0000259" key="6">
    <source>
        <dbReference type="PROSITE" id="PS51162"/>
    </source>
</evidence>
<sequence>MLFVEEAEQLIAASNSSHFAFGHSFLLASGVRLTDKELFRSADTFRSGVSFSERLLTTDDYSLRLAAQSTLHFYWKRYSASRPSSFGETTLFGFQPYIPKCDGLGNWEPVQCYKSTGHCWCVDEKGQYITGSLQSRAPRLPQCKTPCQLSRANALISGWKHSESKLSDTPVAPFTPACLETGEYALQQNSGAGTWCVNPITGKIIQQLDSHSNTSVACPGFCTSSQTGARVQEVGLGYIPVCREDNRFTPVQCEQGQESCFCVFKDGAEAPGTRVSITGGRKPACDRE</sequence>
<evidence type="ECO:0000256" key="1">
    <source>
        <dbReference type="ARBA" id="ARBA00004613"/>
    </source>
</evidence>
<keyword evidence="8" id="KW-1185">Reference proteome</keyword>
<keyword evidence="3" id="KW-0677">Repeat</keyword>
<comment type="caution">
    <text evidence="5">Lacks conserved residue(s) required for the propagation of feature annotation.</text>
</comment>
<dbReference type="PANTHER" id="PTHR12352:SF3">
    <property type="entry name" value="NIDOGEN-2"/>
    <property type="match status" value="1"/>
</dbReference>
<feature type="disulfide bond" evidence="5">
    <location>
        <begin position="112"/>
        <end position="119"/>
    </location>
</feature>
<dbReference type="GO" id="GO:0007160">
    <property type="term" value="P:cell-matrix adhesion"/>
    <property type="evidence" value="ECO:0007669"/>
    <property type="project" value="TreeGrafter"/>
</dbReference>
<dbReference type="CDD" id="cd00191">
    <property type="entry name" value="TY"/>
    <property type="match status" value="2"/>
</dbReference>
<dbReference type="FunFam" id="4.10.800.10:FF:000013">
    <property type="entry name" value="Thyroglobulin"/>
    <property type="match status" value="1"/>
</dbReference>
<proteinExistence type="predicted"/>
<evidence type="ECO:0000256" key="3">
    <source>
        <dbReference type="ARBA" id="ARBA00022737"/>
    </source>
</evidence>
<evidence type="ECO:0000256" key="4">
    <source>
        <dbReference type="ARBA" id="ARBA00023157"/>
    </source>
</evidence>
<name>A0AAV7UYN5_PLEWA</name>
<accession>A0AAV7UYN5</accession>
<feature type="domain" description="Thyroglobulin type-1" evidence="6">
    <location>
        <begin position="219"/>
        <end position="285"/>
    </location>
</feature>
<organism evidence="7 8">
    <name type="scientific">Pleurodeles waltl</name>
    <name type="common">Iberian ribbed newt</name>
    <dbReference type="NCBI Taxonomy" id="8319"/>
    <lineage>
        <taxon>Eukaryota</taxon>
        <taxon>Metazoa</taxon>
        <taxon>Chordata</taxon>
        <taxon>Craniata</taxon>
        <taxon>Vertebrata</taxon>
        <taxon>Euteleostomi</taxon>
        <taxon>Amphibia</taxon>
        <taxon>Batrachia</taxon>
        <taxon>Caudata</taxon>
        <taxon>Salamandroidea</taxon>
        <taxon>Salamandridae</taxon>
        <taxon>Pleurodelinae</taxon>
        <taxon>Pleurodeles</taxon>
    </lineage>
</organism>
<comment type="caution">
    <text evidence="7">The sequence shown here is derived from an EMBL/GenBank/DDBJ whole genome shotgun (WGS) entry which is preliminary data.</text>
</comment>
<dbReference type="AlphaFoldDB" id="A0AAV7UYN5"/>
<evidence type="ECO:0000313" key="7">
    <source>
        <dbReference type="EMBL" id="KAJ1194225.1"/>
    </source>
</evidence>
<gene>
    <name evidence="7" type="ORF">NDU88_003517</name>
</gene>
<protein>
    <recommendedName>
        <fullName evidence="6">Thyroglobulin type-1 domain-containing protein</fullName>
    </recommendedName>
</protein>
<dbReference type="Pfam" id="PF00086">
    <property type="entry name" value="Thyroglobulin_1"/>
    <property type="match status" value="3"/>
</dbReference>
<dbReference type="SMART" id="SM00211">
    <property type="entry name" value="TY"/>
    <property type="match status" value="3"/>
</dbReference>
<evidence type="ECO:0000313" key="8">
    <source>
        <dbReference type="Proteomes" id="UP001066276"/>
    </source>
</evidence>
<dbReference type="InterPro" id="IPR000716">
    <property type="entry name" value="Thyroglobulin_1"/>
</dbReference>
<dbReference type="InterPro" id="IPR036857">
    <property type="entry name" value="Thyroglobulin_1_sf"/>
</dbReference>
<dbReference type="InterPro" id="IPR051950">
    <property type="entry name" value="Dev_reg/Prot_inhib"/>
</dbReference>
<feature type="disulfide bond" evidence="5">
    <location>
        <begin position="253"/>
        <end position="260"/>
    </location>
</feature>
<dbReference type="PROSITE" id="PS51162">
    <property type="entry name" value="THYROGLOBULIN_1_2"/>
    <property type="match status" value="3"/>
</dbReference>
<feature type="domain" description="Thyroglobulin type-1" evidence="6">
    <location>
        <begin position="144"/>
        <end position="218"/>
    </location>
</feature>
<dbReference type="PANTHER" id="PTHR12352">
    <property type="entry name" value="SECRETED MODULAR CALCIUM-BINDING PROTEIN"/>
    <property type="match status" value="1"/>
</dbReference>
<evidence type="ECO:0000256" key="2">
    <source>
        <dbReference type="ARBA" id="ARBA00022525"/>
    </source>
</evidence>
<keyword evidence="2" id="KW-0964">Secreted</keyword>
<dbReference type="EMBL" id="JANPWB010000004">
    <property type="protein sequence ID" value="KAJ1194225.1"/>
    <property type="molecule type" value="Genomic_DNA"/>
</dbReference>
<reference evidence="7" key="1">
    <citation type="journal article" date="2022" name="bioRxiv">
        <title>Sequencing and chromosome-scale assembly of the giantPleurodeles waltlgenome.</title>
        <authorList>
            <person name="Brown T."/>
            <person name="Elewa A."/>
            <person name="Iarovenko S."/>
            <person name="Subramanian E."/>
            <person name="Araus A.J."/>
            <person name="Petzold A."/>
            <person name="Susuki M."/>
            <person name="Suzuki K.-i.T."/>
            <person name="Hayashi T."/>
            <person name="Toyoda A."/>
            <person name="Oliveira C."/>
            <person name="Osipova E."/>
            <person name="Leigh N.D."/>
            <person name="Simon A."/>
            <person name="Yun M.H."/>
        </authorList>
    </citation>
    <scope>NUCLEOTIDE SEQUENCE</scope>
    <source>
        <strain evidence="7">20211129_DDA</strain>
        <tissue evidence="7">Liver</tissue>
    </source>
</reference>
<feature type="domain" description="Thyroglobulin type-1" evidence="6">
    <location>
        <begin position="91"/>
        <end position="143"/>
    </location>
</feature>
<dbReference type="GO" id="GO:0005615">
    <property type="term" value="C:extracellular space"/>
    <property type="evidence" value="ECO:0007669"/>
    <property type="project" value="TreeGrafter"/>
</dbReference>
<dbReference type="PROSITE" id="PS00484">
    <property type="entry name" value="THYROGLOBULIN_1_1"/>
    <property type="match status" value="1"/>
</dbReference>